<dbReference type="PANTHER" id="PTHR30373:SF8">
    <property type="entry name" value="BLL7265 PROTEIN"/>
    <property type="match status" value="1"/>
</dbReference>
<gene>
    <name evidence="1" type="ORF">I6I53_03615</name>
</gene>
<dbReference type="EMBL" id="CP068176">
    <property type="protein sequence ID" value="QQT86884.1"/>
    <property type="molecule type" value="Genomic_DNA"/>
</dbReference>
<organism evidence="1 2">
    <name type="scientific">Acinetobacter ursingii</name>
    <dbReference type="NCBI Taxonomy" id="108980"/>
    <lineage>
        <taxon>Bacteria</taxon>
        <taxon>Pseudomonadati</taxon>
        <taxon>Pseudomonadota</taxon>
        <taxon>Gammaproteobacteria</taxon>
        <taxon>Moraxellales</taxon>
        <taxon>Moraxellaceae</taxon>
        <taxon>Acinetobacter</taxon>
    </lineage>
</organism>
<dbReference type="AlphaFoldDB" id="A0A2N6VEP2"/>
<dbReference type="InterPro" id="IPR007621">
    <property type="entry name" value="TPM_dom"/>
</dbReference>
<evidence type="ECO:0000313" key="1">
    <source>
        <dbReference type="EMBL" id="QQT86884.1"/>
    </source>
</evidence>
<reference evidence="1 2" key="1">
    <citation type="submission" date="2021-01" db="EMBL/GenBank/DDBJ databases">
        <title>FDA dAtabase for Regulatory Grade micrObial Sequences (FDA-ARGOS): Supporting development and validation of Infectious Disease Dx tests.</title>
        <authorList>
            <person name="Sproer C."/>
            <person name="Gronow S."/>
            <person name="Severitt S."/>
            <person name="Schroder I."/>
            <person name="Tallon L."/>
            <person name="Sadzewicz L."/>
            <person name="Zhao X."/>
            <person name="Boylan J."/>
            <person name="Ott S."/>
            <person name="Bowen H."/>
            <person name="Vavikolanu K."/>
            <person name="Mehta A."/>
            <person name="Aluvathingal J."/>
            <person name="Nadendla S."/>
            <person name="Lowell S."/>
            <person name="Myers T."/>
            <person name="Yan Y."/>
            <person name="Sichtig H."/>
        </authorList>
    </citation>
    <scope>NUCLEOTIDE SEQUENCE [LARGE SCALE GENOMIC DNA]</scope>
    <source>
        <strain evidence="1 2">FDAARGOS_1096</strain>
    </source>
</reference>
<name>A0A2N6VEP2_9GAMM</name>
<accession>A0A2N6VEP2</accession>
<dbReference type="Proteomes" id="UP000595320">
    <property type="component" value="Chromosome"/>
</dbReference>
<dbReference type="RefSeq" id="WP_126624246.1">
    <property type="nucleotide sequence ID" value="NZ_AP018824.1"/>
</dbReference>
<protein>
    <submittedName>
        <fullName evidence="1">TPM domain-containing protein</fullName>
    </submittedName>
</protein>
<dbReference type="Gene3D" id="3.10.310.50">
    <property type="match status" value="1"/>
</dbReference>
<dbReference type="STRING" id="108980.GCA_000934145_02451"/>
<proteinExistence type="predicted"/>
<evidence type="ECO:0000313" key="2">
    <source>
        <dbReference type="Proteomes" id="UP000595320"/>
    </source>
</evidence>
<dbReference type="PANTHER" id="PTHR30373">
    <property type="entry name" value="UPF0603 PROTEIN YGCG"/>
    <property type="match status" value="1"/>
</dbReference>
<sequence>MVTTTDTTQIITQPKLDENAQPSLKRWLRHAFYFSASKRFFSKQDQLAITKAVKQAEHGHVGEIQVVIEGHIPCSQAYYQDTRRRAEQLFAELGVWDTEYNSGILLYLNLCERQVEIVIDRGICALTHETEWQMICQHIVNELKAKNYLQAVVTGVLEIGEILDQFYDKQITDRDDELDNSPIILN</sequence>
<dbReference type="Pfam" id="PF04536">
    <property type="entry name" value="TPM_phosphatase"/>
    <property type="match status" value="1"/>
</dbReference>